<comment type="caution">
    <text evidence="2">The sequence shown here is derived from an EMBL/GenBank/DDBJ whole genome shotgun (WGS) entry which is preliminary data.</text>
</comment>
<evidence type="ECO:0000256" key="1">
    <source>
        <dbReference type="SAM" id="SignalP"/>
    </source>
</evidence>
<accession>A0A9D4UML0</accession>
<evidence type="ECO:0000313" key="2">
    <source>
        <dbReference type="EMBL" id="KAI5070695.1"/>
    </source>
</evidence>
<feature type="signal peptide" evidence="1">
    <location>
        <begin position="1"/>
        <end position="32"/>
    </location>
</feature>
<dbReference type="PANTHER" id="PTHR33390">
    <property type="entry name" value="STRESS UP-REGULATED NOD 19 PROTEIN"/>
    <property type="match status" value="1"/>
</dbReference>
<gene>
    <name evidence="2" type="ORF">GOP47_0015038</name>
</gene>
<dbReference type="Pfam" id="PF07712">
    <property type="entry name" value="SURNod19"/>
    <property type="match status" value="1"/>
</dbReference>
<proteinExistence type="predicted"/>
<keyword evidence="1" id="KW-0732">Signal</keyword>
<protein>
    <recommendedName>
        <fullName evidence="4">Stress up-regulated Nod 19 protein</fullName>
    </recommendedName>
</protein>
<dbReference type="OrthoDB" id="1923469at2759"/>
<dbReference type="AlphaFoldDB" id="A0A9D4UML0"/>
<dbReference type="PANTHER" id="PTHR33390:SF1">
    <property type="entry name" value="STRESS UP-REGULATED NOD 19 PROTEIN"/>
    <property type="match status" value="1"/>
</dbReference>
<organism evidence="2 3">
    <name type="scientific">Adiantum capillus-veneris</name>
    <name type="common">Maidenhair fern</name>
    <dbReference type="NCBI Taxonomy" id="13818"/>
    <lineage>
        <taxon>Eukaryota</taxon>
        <taxon>Viridiplantae</taxon>
        <taxon>Streptophyta</taxon>
        <taxon>Embryophyta</taxon>
        <taxon>Tracheophyta</taxon>
        <taxon>Polypodiopsida</taxon>
        <taxon>Polypodiidae</taxon>
        <taxon>Polypodiales</taxon>
        <taxon>Pteridineae</taxon>
        <taxon>Pteridaceae</taxon>
        <taxon>Vittarioideae</taxon>
        <taxon>Adiantum</taxon>
    </lineage>
</organism>
<dbReference type="Proteomes" id="UP000886520">
    <property type="component" value="Chromosome 14"/>
</dbReference>
<keyword evidence="3" id="KW-1185">Reference proteome</keyword>
<evidence type="ECO:0008006" key="4">
    <source>
        <dbReference type="Google" id="ProtNLM"/>
    </source>
</evidence>
<dbReference type="EMBL" id="JABFUD020000014">
    <property type="protein sequence ID" value="KAI5070695.1"/>
    <property type="molecule type" value="Genomic_DNA"/>
</dbReference>
<feature type="chain" id="PRO_5039481961" description="Stress up-regulated Nod 19 protein" evidence="1">
    <location>
        <begin position="33"/>
        <end position="403"/>
    </location>
</feature>
<evidence type="ECO:0000313" key="3">
    <source>
        <dbReference type="Proteomes" id="UP000886520"/>
    </source>
</evidence>
<dbReference type="InterPro" id="IPR011692">
    <property type="entry name" value="Stress_up-reg_Nod19"/>
</dbReference>
<sequence>MVLHIRNQMEAFKGFLVLLFVSTLATTSPAFAAHIFPSGRENYGGDVKTATFRSPAFTLAPGEVQNTFYFGSSFVKGHIGIKAFDAEVVDEDGNSVPLNEVYLHHWIVFNYLNTSVSSSNGMLSWTILGNNGVCPGYVLCQLFGLGSETRLTSTWLPGPYAIEVGQYDNEAWLLNVHAIDTRGTVDPLGCLECRCDLYNITVGEDGRPIKDGYKGGLLCCYDGVHCQLKDGYVGESRTYYLQYTVHYLDWSDSILPVKIYIFDSTYEGSGCKVEFDVSSCSSQNVSTSECTLMQESVMEVPIGGDVIYGVSHQHAGGIGGAIYGQDGREICTSIPLYGNGTEVGNEAGYIVGMTTCYPEPGSVQVMSGESIRLLSNYSRSISHTGVMGLSYIAVYPHSEAGTL</sequence>
<name>A0A9D4UML0_ADICA</name>
<reference evidence="2" key="1">
    <citation type="submission" date="2021-01" db="EMBL/GenBank/DDBJ databases">
        <title>Adiantum capillus-veneris genome.</title>
        <authorList>
            <person name="Fang Y."/>
            <person name="Liao Q."/>
        </authorList>
    </citation>
    <scope>NUCLEOTIDE SEQUENCE</scope>
    <source>
        <strain evidence="2">H3</strain>
        <tissue evidence="2">Leaf</tissue>
    </source>
</reference>